<dbReference type="EMBL" id="CH474021">
    <property type="protein sequence ID" value="EDL75225.1"/>
    <property type="molecule type" value="Genomic_DNA"/>
</dbReference>
<evidence type="ECO:0000313" key="1">
    <source>
        <dbReference type="EMBL" id="EDL75225.1"/>
    </source>
</evidence>
<evidence type="ECO:0000313" key="2">
    <source>
        <dbReference type="Proteomes" id="UP000234681"/>
    </source>
</evidence>
<protein>
    <submittedName>
        <fullName evidence="1">RCG20534</fullName>
    </submittedName>
</protein>
<dbReference type="Proteomes" id="UP000234681">
    <property type="component" value="Chromosome 18"/>
</dbReference>
<organism evidence="1 2">
    <name type="scientific">Rattus norvegicus</name>
    <name type="common">Rat</name>
    <dbReference type="NCBI Taxonomy" id="10116"/>
    <lineage>
        <taxon>Eukaryota</taxon>
        <taxon>Metazoa</taxon>
        <taxon>Chordata</taxon>
        <taxon>Craniata</taxon>
        <taxon>Vertebrata</taxon>
        <taxon>Euteleostomi</taxon>
        <taxon>Mammalia</taxon>
        <taxon>Eutheria</taxon>
        <taxon>Euarchontoglires</taxon>
        <taxon>Glires</taxon>
        <taxon>Rodentia</taxon>
        <taxon>Myomorpha</taxon>
        <taxon>Muroidea</taxon>
        <taxon>Muridae</taxon>
        <taxon>Murinae</taxon>
        <taxon>Rattus</taxon>
    </lineage>
</organism>
<gene>
    <name evidence="1" type="ORF">rCG_20534</name>
</gene>
<proteinExistence type="predicted"/>
<sequence length="53" mass="5934">MQGSHPMATLLPSQFREVIPHPPLIAQETHICVLGLVQKTHFVHPALPTQWCP</sequence>
<reference evidence="1 2" key="1">
    <citation type="submission" date="2005-09" db="EMBL/GenBank/DDBJ databases">
        <authorList>
            <person name="Mural R.J."/>
            <person name="Li P.W."/>
            <person name="Adams M.D."/>
            <person name="Amanatides P.G."/>
            <person name="Baden-Tillson H."/>
            <person name="Barnstead M."/>
            <person name="Chin S.H."/>
            <person name="Dew I."/>
            <person name="Evans C.A."/>
            <person name="Ferriera S."/>
            <person name="Flanigan M."/>
            <person name="Fosler C."/>
            <person name="Glodek A."/>
            <person name="Gu Z."/>
            <person name="Holt R.A."/>
            <person name="Jennings D."/>
            <person name="Kraft C.L."/>
            <person name="Lu F."/>
            <person name="Nguyen T."/>
            <person name="Nusskern D.R."/>
            <person name="Pfannkoch C.M."/>
            <person name="Sitter C."/>
            <person name="Sutton G.G."/>
            <person name="Venter J.C."/>
            <person name="Wang Z."/>
            <person name="Woodage T."/>
            <person name="Zheng X.H."/>
            <person name="Zhong F."/>
        </authorList>
    </citation>
    <scope>NUCLEOTIDE SEQUENCE [LARGE SCALE GENOMIC DNA]</scope>
    <source>
        <strain>BN</strain>
        <strain evidence="2">Sprague-Dawley</strain>
    </source>
</reference>
<name>A6K5H6_RAT</name>
<accession>A6K5H6</accession>
<dbReference type="AlphaFoldDB" id="A6K5H6"/>